<keyword evidence="7" id="KW-1185">Reference proteome</keyword>
<dbReference type="InterPro" id="IPR021987">
    <property type="entry name" value="SLED"/>
</dbReference>
<feature type="compositionally biased region" description="Polar residues" evidence="4">
    <location>
        <begin position="146"/>
        <end position="156"/>
    </location>
</feature>
<name>A0A4X2LGX5_VOMUR</name>
<comment type="subcellular location">
    <subcellularLocation>
        <location evidence="1">Nucleus</location>
    </subcellularLocation>
</comment>
<dbReference type="STRING" id="29139.ENSVURP00010024209"/>
<evidence type="ECO:0000256" key="3">
    <source>
        <dbReference type="ARBA" id="ARBA00023242"/>
    </source>
</evidence>
<dbReference type="Pfam" id="PF12140">
    <property type="entry name" value="SLED"/>
    <property type="match status" value="1"/>
</dbReference>
<organism evidence="6 7">
    <name type="scientific">Vombatus ursinus</name>
    <name type="common">Common wombat</name>
    <dbReference type="NCBI Taxonomy" id="29139"/>
    <lineage>
        <taxon>Eukaryota</taxon>
        <taxon>Metazoa</taxon>
        <taxon>Chordata</taxon>
        <taxon>Craniata</taxon>
        <taxon>Vertebrata</taxon>
        <taxon>Euteleostomi</taxon>
        <taxon>Mammalia</taxon>
        <taxon>Metatheria</taxon>
        <taxon>Diprotodontia</taxon>
        <taxon>Vombatidae</taxon>
        <taxon>Vombatus</taxon>
    </lineage>
</organism>
<dbReference type="InterPro" id="IPR038348">
    <property type="entry name" value="SLED_sf"/>
</dbReference>
<feature type="region of interest" description="Disordered" evidence="4">
    <location>
        <begin position="144"/>
        <end position="166"/>
    </location>
</feature>
<proteinExistence type="predicted"/>
<dbReference type="PANTHER" id="PTHR12247">
    <property type="entry name" value="POLYCOMB GROUP PROTEIN"/>
    <property type="match status" value="1"/>
</dbReference>
<reference evidence="7" key="1">
    <citation type="submission" date="2018-12" db="EMBL/GenBank/DDBJ databases">
        <authorList>
            <person name="Yazar S."/>
        </authorList>
    </citation>
    <scope>NUCLEOTIDE SEQUENCE [LARGE SCALE GENOMIC DNA]</scope>
</reference>
<dbReference type="InterPro" id="IPR050548">
    <property type="entry name" value="PcG_chromatin_remod_factors"/>
</dbReference>
<dbReference type="Gene3D" id="3.90.1150.190">
    <property type="entry name" value="SLED domain"/>
    <property type="match status" value="1"/>
</dbReference>
<protein>
    <recommendedName>
        <fullName evidence="5">SLED domain-containing protein</fullName>
    </recommendedName>
</protein>
<evidence type="ECO:0000256" key="1">
    <source>
        <dbReference type="ARBA" id="ARBA00004123"/>
    </source>
</evidence>
<evidence type="ECO:0000313" key="6">
    <source>
        <dbReference type="Ensembl" id="ENSVURP00010024209.1"/>
    </source>
</evidence>
<dbReference type="OMA" id="VHICSAS"/>
<dbReference type="Ensembl" id="ENSVURT00010027569.1">
    <property type="protein sequence ID" value="ENSVURP00010024209.1"/>
    <property type="gene ID" value="ENSVURG00010018557.1"/>
</dbReference>
<feature type="domain" description="SLED" evidence="5">
    <location>
        <begin position="32"/>
        <end position="137"/>
    </location>
</feature>
<dbReference type="GO" id="GO:0045892">
    <property type="term" value="P:negative regulation of DNA-templated transcription"/>
    <property type="evidence" value="ECO:0007669"/>
    <property type="project" value="TreeGrafter"/>
</dbReference>
<dbReference type="Proteomes" id="UP000314987">
    <property type="component" value="Unassembled WGS sequence"/>
</dbReference>
<evidence type="ECO:0000259" key="5">
    <source>
        <dbReference type="Pfam" id="PF12140"/>
    </source>
</evidence>
<sequence length="166" mass="18429">KNQVGLNPPEHNPVILKDGIDIPQTTAAVISTVCFYVNKHGNSEPHLDKNKVQLLPDHFGPGPINVVLHQAVQTCIDCAHQVKMVSVFLKSGHHGREMITGEKHAINLPSVNSATFVLQFLEKLYHSLQCDDLFSSQPFSPHMGTAANTTEYNQNKPAKVLKKKRY</sequence>
<dbReference type="GO" id="GO:0042393">
    <property type="term" value="F:histone binding"/>
    <property type="evidence" value="ECO:0007669"/>
    <property type="project" value="TreeGrafter"/>
</dbReference>
<keyword evidence="3" id="KW-0539">Nucleus</keyword>
<dbReference type="PANTHER" id="PTHR12247:SF84">
    <property type="entry name" value="SEX COMB ON MIDLEG-LIKE PROTEIN 2"/>
    <property type="match status" value="1"/>
</dbReference>
<dbReference type="AlphaFoldDB" id="A0A4X2LGX5"/>
<reference evidence="6" key="3">
    <citation type="submission" date="2025-09" db="UniProtKB">
        <authorList>
            <consortium name="Ensembl"/>
        </authorList>
    </citation>
    <scope>IDENTIFICATION</scope>
</reference>
<keyword evidence="2" id="KW-0678">Repressor</keyword>
<evidence type="ECO:0000256" key="4">
    <source>
        <dbReference type="SAM" id="MobiDB-lite"/>
    </source>
</evidence>
<evidence type="ECO:0000256" key="2">
    <source>
        <dbReference type="ARBA" id="ARBA00022491"/>
    </source>
</evidence>
<dbReference type="GO" id="GO:0003682">
    <property type="term" value="F:chromatin binding"/>
    <property type="evidence" value="ECO:0007669"/>
    <property type="project" value="TreeGrafter"/>
</dbReference>
<reference evidence="6" key="2">
    <citation type="submission" date="2025-08" db="UniProtKB">
        <authorList>
            <consortium name="Ensembl"/>
        </authorList>
    </citation>
    <scope>IDENTIFICATION</scope>
</reference>
<accession>A0A4X2LGX5</accession>
<dbReference type="GO" id="GO:0005634">
    <property type="term" value="C:nucleus"/>
    <property type="evidence" value="ECO:0007669"/>
    <property type="project" value="UniProtKB-SubCell"/>
</dbReference>
<evidence type="ECO:0000313" key="7">
    <source>
        <dbReference type="Proteomes" id="UP000314987"/>
    </source>
</evidence>
<dbReference type="GeneTree" id="ENSGT00940000159407"/>